<keyword evidence="3" id="KW-1185">Reference proteome</keyword>
<evidence type="ECO:0000313" key="2">
    <source>
        <dbReference type="EMBL" id="VDO81280.1"/>
    </source>
</evidence>
<feature type="compositionally biased region" description="Low complexity" evidence="1">
    <location>
        <begin position="16"/>
        <end position="33"/>
    </location>
</feature>
<evidence type="ECO:0000313" key="3">
    <source>
        <dbReference type="Proteomes" id="UP000050761"/>
    </source>
</evidence>
<protein>
    <submittedName>
        <fullName evidence="4">BZIP domain-containing protein</fullName>
    </submittedName>
</protein>
<name>A0A183FPK1_HELPZ</name>
<feature type="region of interest" description="Disordered" evidence="1">
    <location>
        <begin position="1"/>
        <end position="44"/>
    </location>
</feature>
<reference evidence="2 3" key="1">
    <citation type="submission" date="2018-11" db="EMBL/GenBank/DDBJ databases">
        <authorList>
            <consortium name="Pathogen Informatics"/>
        </authorList>
    </citation>
    <scope>NUCLEOTIDE SEQUENCE [LARGE SCALE GENOMIC DNA]</scope>
</reference>
<evidence type="ECO:0000313" key="4">
    <source>
        <dbReference type="WBParaSite" id="HPBE_0000955001-mRNA-1"/>
    </source>
</evidence>
<gene>
    <name evidence="2" type="ORF">HPBE_LOCUS9551</name>
</gene>
<organism evidence="3 4">
    <name type="scientific">Heligmosomoides polygyrus</name>
    <name type="common">Parasitic roundworm</name>
    <dbReference type="NCBI Taxonomy" id="6339"/>
    <lineage>
        <taxon>Eukaryota</taxon>
        <taxon>Metazoa</taxon>
        <taxon>Ecdysozoa</taxon>
        <taxon>Nematoda</taxon>
        <taxon>Chromadorea</taxon>
        <taxon>Rhabditida</taxon>
        <taxon>Rhabditina</taxon>
        <taxon>Rhabditomorpha</taxon>
        <taxon>Strongyloidea</taxon>
        <taxon>Heligmosomidae</taxon>
        <taxon>Heligmosomoides</taxon>
    </lineage>
</organism>
<dbReference type="EMBL" id="UZAH01026475">
    <property type="protein sequence ID" value="VDO81280.1"/>
    <property type="molecule type" value="Genomic_DNA"/>
</dbReference>
<proteinExistence type="predicted"/>
<dbReference type="AlphaFoldDB" id="A0A183FPK1"/>
<accession>A0A183FPK1</accession>
<reference evidence="4" key="2">
    <citation type="submission" date="2019-09" db="UniProtKB">
        <authorList>
            <consortium name="WormBaseParasite"/>
        </authorList>
    </citation>
    <scope>IDENTIFICATION</scope>
</reference>
<dbReference type="OrthoDB" id="5843184at2759"/>
<accession>A0A3P7Y170</accession>
<evidence type="ECO:0000256" key="1">
    <source>
        <dbReference type="SAM" id="MobiDB-lite"/>
    </source>
</evidence>
<sequence>MSGENSDSECGVQTAPSDQSSTCTPSSSGASSPVYHAHRKLNKAKRKLSRSRYLLAIKDRNRLRKLAARKIRLAANVVSPLTLLRWEEKIDRKYEKKFEEQRVKVLRLQKSNEILRANHRTYQEGCTVLENCAVMLQVKLEQQMDATTFAFSSPYDFFFPHS</sequence>
<dbReference type="Proteomes" id="UP000050761">
    <property type="component" value="Unassembled WGS sequence"/>
</dbReference>
<dbReference type="WBParaSite" id="HPBE_0000955001-mRNA-1">
    <property type="protein sequence ID" value="HPBE_0000955001-mRNA-1"/>
    <property type="gene ID" value="HPBE_0000955001"/>
</dbReference>